<name>A0A6J1WEC3_GALME</name>
<organism evidence="7 8">
    <name type="scientific">Galleria mellonella</name>
    <name type="common">Greater wax moth</name>
    <dbReference type="NCBI Taxonomy" id="7137"/>
    <lineage>
        <taxon>Eukaryota</taxon>
        <taxon>Metazoa</taxon>
        <taxon>Ecdysozoa</taxon>
        <taxon>Arthropoda</taxon>
        <taxon>Hexapoda</taxon>
        <taxon>Insecta</taxon>
        <taxon>Pterygota</taxon>
        <taxon>Neoptera</taxon>
        <taxon>Endopterygota</taxon>
        <taxon>Lepidoptera</taxon>
        <taxon>Glossata</taxon>
        <taxon>Ditrysia</taxon>
        <taxon>Pyraloidea</taxon>
        <taxon>Pyralidae</taxon>
        <taxon>Galleriinae</taxon>
        <taxon>Galleria</taxon>
    </lineage>
</organism>
<keyword evidence="7" id="KW-1185">Reference proteome</keyword>
<evidence type="ECO:0000256" key="3">
    <source>
        <dbReference type="ARBA" id="ARBA00022525"/>
    </source>
</evidence>
<dbReference type="Gene3D" id="3.40.50.1820">
    <property type="entry name" value="alpha/beta hydrolase"/>
    <property type="match status" value="1"/>
</dbReference>
<accession>A0A6J1WEC3</accession>
<gene>
    <name evidence="8" type="primary">LOC113512396</name>
</gene>
<proteinExistence type="inferred from homology"/>
<feature type="domain" description="Lipase" evidence="6">
    <location>
        <begin position="29"/>
        <end position="266"/>
    </location>
</feature>
<comment type="similarity">
    <text evidence="2 4">Belongs to the AB hydrolase superfamily. Lipase family.</text>
</comment>
<comment type="subcellular location">
    <subcellularLocation>
        <location evidence="1">Secreted</location>
    </subcellularLocation>
</comment>
<dbReference type="GeneID" id="113512396"/>
<dbReference type="PANTHER" id="PTHR11610">
    <property type="entry name" value="LIPASE"/>
    <property type="match status" value="1"/>
</dbReference>
<dbReference type="Pfam" id="PF00151">
    <property type="entry name" value="Lipase"/>
    <property type="match status" value="1"/>
</dbReference>
<dbReference type="InterPro" id="IPR000734">
    <property type="entry name" value="TAG_lipase"/>
</dbReference>
<dbReference type="AlphaFoldDB" id="A0A6J1WEC3"/>
<evidence type="ECO:0000313" key="7">
    <source>
        <dbReference type="Proteomes" id="UP001652740"/>
    </source>
</evidence>
<keyword evidence="3" id="KW-0964">Secreted</keyword>
<sequence length="298" mass="32703">MAKTLSCILLVAILGVCMGENITETARVSNDIRYFLYTRVNNIPIEINTNEISNAIMSGLTTVVIVHGHGGSSRTSLNPLVKDELLIYENVNVIVVDWSVYARLSYSRADNYVREIAQDLSNLLISQYETFGGGVAPEKLHLVGFNLGAHIVGQTGRYLRSFGNSVARITALDPSKSSYRLQQSDAEYVEVIHTDTNCPLANGLGTQLGDLDFYPNGGNKQPGCFGFNTCDHNRAWEFFAASQGLNSFSARCCTSKTQMKLNTCRGTEIRMGGNDLLPKTGCESGILRVNTGRTYPFF</sequence>
<reference evidence="8" key="1">
    <citation type="submission" date="2025-08" db="UniProtKB">
        <authorList>
            <consortium name="RefSeq"/>
        </authorList>
    </citation>
    <scope>IDENTIFICATION</scope>
    <source>
        <tissue evidence="8">Whole larvae</tissue>
    </source>
</reference>
<keyword evidence="5" id="KW-0732">Signal</keyword>
<dbReference type="GO" id="GO:0016298">
    <property type="term" value="F:lipase activity"/>
    <property type="evidence" value="ECO:0007669"/>
    <property type="project" value="InterPro"/>
</dbReference>
<dbReference type="InterPro" id="IPR029058">
    <property type="entry name" value="AB_hydrolase_fold"/>
</dbReference>
<evidence type="ECO:0000256" key="5">
    <source>
        <dbReference type="SAM" id="SignalP"/>
    </source>
</evidence>
<feature type="signal peptide" evidence="5">
    <location>
        <begin position="1"/>
        <end position="19"/>
    </location>
</feature>
<dbReference type="Proteomes" id="UP001652740">
    <property type="component" value="Unplaced"/>
</dbReference>
<dbReference type="InParanoid" id="A0A6J1WEC3"/>
<evidence type="ECO:0000256" key="2">
    <source>
        <dbReference type="ARBA" id="ARBA00010701"/>
    </source>
</evidence>
<dbReference type="SUPFAM" id="SSF53474">
    <property type="entry name" value="alpha/beta-Hydrolases"/>
    <property type="match status" value="1"/>
</dbReference>
<dbReference type="InterPro" id="IPR013818">
    <property type="entry name" value="Lipase"/>
</dbReference>
<dbReference type="GO" id="GO:0016042">
    <property type="term" value="P:lipid catabolic process"/>
    <property type="evidence" value="ECO:0007669"/>
    <property type="project" value="TreeGrafter"/>
</dbReference>
<protein>
    <submittedName>
        <fullName evidence="8">Pancreatic lipase-related protein 2-like</fullName>
    </submittedName>
</protein>
<dbReference type="KEGG" id="gmw:113512396"/>
<dbReference type="GO" id="GO:0005615">
    <property type="term" value="C:extracellular space"/>
    <property type="evidence" value="ECO:0007669"/>
    <property type="project" value="TreeGrafter"/>
</dbReference>
<evidence type="ECO:0000259" key="6">
    <source>
        <dbReference type="Pfam" id="PF00151"/>
    </source>
</evidence>
<dbReference type="RefSeq" id="XP_026752077.2">
    <property type="nucleotide sequence ID" value="XM_026896276.3"/>
</dbReference>
<evidence type="ECO:0000256" key="1">
    <source>
        <dbReference type="ARBA" id="ARBA00004613"/>
    </source>
</evidence>
<evidence type="ECO:0000256" key="4">
    <source>
        <dbReference type="RuleBase" id="RU004262"/>
    </source>
</evidence>
<dbReference type="PRINTS" id="PR00821">
    <property type="entry name" value="TAGLIPASE"/>
</dbReference>
<evidence type="ECO:0000313" key="8">
    <source>
        <dbReference type="RefSeq" id="XP_026752077.2"/>
    </source>
</evidence>
<feature type="chain" id="PRO_5045154465" evidence="5">
    <location>
        <begin position="20"/>
        <end position="298"/>
    </location>
</feature>